<gene>
    <name evidence="1" type="ORF">GSTENG00017228001</name>
</gene>
<dbReference type="KEGG" id="tng:GSTEN00017228G001"/>
<evidence type="ECO:0000313" key="1">
    <source>
        <dbReference type="EMBL" id="CAF99224.1"/>
    </source>
</evidence>
<reference evidence="1" key="1">
    <citation type="journal article" date="2004" name="Nature">
        <title>Genome duplication in the teleost fish Tetraodon nigroviridis reveals the early vertebrate proto-karyotype.</title>
        <authorList>
            <person name="Jaillon O."/>
            <person name="Aury J.-M."/>
            <person name="Brunet F."/>
            <person name="Petit J.-L."/>
            <person name="Stange-Thomann N."/>
            <person name="Mauceli E."/>
            <person name="Bouneau L."/>
            <person name="Fischer C."/>
            <person name="Ozouf-Costaz C."/>
            <person name="Bernot A."/>
            <person name="Nicaud S."/>
            <person name="Jaffe D."/>
            <person name="Fisher S."/>
            <person name="Lutfalla G."/>
            <person name="Dossat C."/>
            <person name="Segurens B."/>
            <person name="Dasilva C."/>
            <person name="Salanoubat M."/>
            <person name="Levy M."/>
            <person name="Boudet N."/>
            <person name="Castellano S."/>
            <person name="Anthouard V."/>
            <person name="Jubin C."/>
            <person name="Castelli V."/>
            <person name="Katinka M."/>
            <person name="Vacherie B."/>
            <person name="Biemont C."/>
            <person name="Skalli Z."/>
            <person name="Cattolico L."/>
            <person name="Poulain J."/>
            <person name="De Berardinis V."/>
            <person name="Cruaud C."/>
            <person name="Duprat S."/>
            <person name="Brottier P."/>
            <person name="Coutanceau J.-P."/>
            <person name="Gouzy J."/>
            <person name="Parra G."/>
            <person name="Lardier G."/>
            <person name="Chapple C."/>
            <person name="McKernan K.J."/>
            <person name="McEwan P."/>
            <person name="Bosak S."/>
            <person name="Kellis M."/>
            <person name="Volff J.-N."/>
            <person name="Guigo R."/>
            <person name="Zody M.C."/>
            <person name="Mesirov J."/>
            <person name="Lindblad-Toh K."/>
            <person name="Birren B."/>
            <person name="Nusbaum C."/>
            <person name="Kahn D."/>
            <person name="Robinson-Rechavi M."/>
            <person name="Laudet V."/>
            <person name="Schachter V."/>
            <person name="Quetier F."/>
            <person name="Saurin W."/>
            <person name="Scarpelli C."/>
            <person name="Wincker P."/>
            <person name="Lander E.S."/>
            <person name="Weissenbach J."/>
            <person name="Roest Crollius H."/>
        </authorList>
    </citation>
    <scope>NUCLEOTIDE SEQUENCE [LARGE SCALE GENOMIC DNA]</scope>
</reference>
<proteinExistence type="predicted"/>
<reference evidence="1" key="2">
    <citation type="submission" date="2004-02" db="EMBL/GenBank/DDBJ databases">
        <authorList>
            <consortium name="Genoscope"/>
            <consortium name="Whitehead Institute Centre for Genome Research"/>
        </authorList>
    </citation>
    <scope>NUCLEOTIDE SEQUENCE</scope>
</reference>
<organism evidence="1">
    <name type="scientific">Tetraodon nigroviridis</name>
    <name type="common">Spotted green pufferfish</name>
    <name type="synonym">Chelonodon nigroviridis</name>
    <dbReference type="NCBI Taxonomy" id="99883"/>
    <lineage>
        <taxon>Eukaryota</taxon>
        <taxon>Metazoa</taxon>
        <taxon>Chordata</taxon>
        <taxon>Craniata</taxon>
        <taxon>Vertebrata</taxon>
        <taxon>Euteleostomi</taxon>
        <taxon>Actinopterygii</taxon>
        <taxon>Neopterygii</taxon>
        <taxon>Teleostei</taxon>
        <taxon>Neoteleostei</taxon>
        <taxon>Acanthomorphata</taxon>
        <taxon>Eupercaria</taxon>
        <taxon>Tetraodontiformes</taxon>
        <taxon>Tetradontoidea</taxon>
        <taxon>Tetraodontidae</taxon>
        <taxon>Tetraodon</taxon>
    </lineage>
</organism>
<protein>
    <submittedName>
        <fullName evidence="1">Chromosome 4 SCAF14575, whole genome shotgun sequence</fullName>
    </submittedName>
</protein>
<dbReference type="EMBL" id="CAAE01014575">
    <property type="protein sequence ID" value="CAF99224.1"/>
    <property type="molecule type" value="Genomic_DNA"/>
</dbReference>
<accession>Q4SJF8</accession>
<sequence>MRLPAALGQLGRRRGTASSCWAQRGAAPLCGPPVDVGWAHCPVLPQALRGLTCDK</sequence>
<name>Q4SJF8_TETNG</name>
<dbReference type="AlphaFoldDB" id="Q4SJF8"/>